<dbReference type="EMBL" id="GGEC01057075">
    <property type="protein sequence ID" value="MBX37559.1"/>
    <property type="molecule type" value="Transcribed_RNA"/>
</dbReference>
<organism evidence="1">
    <name type="scientific">Rhizophora mucronata</name>
    <name type="common">Asiatic mangrove</name>
    <dbReference type="NCBI Taxonomy" id="61149"/>
    <lineage>
        <taxon>Eukaryota</taxon>
        <taxon>Viridiplantae</taxon>
        <taxon>Streptophyta</taxon>
        <taxon>Embryophyta</taxon>
        <taxon>Tracheophyta</taxon>
        <taxon>Spermatophyta</taxon>
        <taxon>Magnoliopsida</taxon>
        <taxon>eudicotyledons</taxon>
        <taxon>Gunneridae</taxon>
        <taxon>Pentapetalae</taxon>
        <taxon>rosids</taxon>
        <taxon>fabids</taxon>
        <taxon>Malpighiales</taxon>
        <taxon>Rhizophoraceae</taxon>
        <taxon>Rhizophora</taxon>
    </lineage>
</organism>
<accession>A0A2P2N4Z2</accession>
<name>A0A2P2N4Z2_RHIMU</name>
<proteinExistence type="predicted"/>
<evidence type="ECO:0000313" key="1">
    <source>
        <dbReference type="EMBL" id="MBX37559.1"/>
    </source>
</evidence>
<dbReference type="AlphaFoldDB" id="A0A2P2N4Z2"/>
<protein>
    <submittedName>
        <fullName evidence="1">Uncharacterized protein</fullName>
    </submittedName>
</protein>
<sequence>MISRSWFICVHVSRFFFSCFCIDHEITAV</sequence>
<reference evidence="1" key="1">
    <citation type="submission" date="2018-02" db="EMBL/GenBank/DDBJ databases">
        <title>Rhizophora mucronata_Transcriptome.</title>
        <authorList>
            <person name="Meera S.P."/>
            <person name="Sreeshan A."/>
            <person name="Augustine A."/>
        </authorList>
    </citation>
    <scope>NUCLEOTIDE SEQUENCE</scope>
    <source>
        <tissue evidence="1">Leaf</tissue>
    </source>
</reference>